<gene>
    <name evidence="10" type="ORF">SAMN05428983_2999</name>
</gene>
<evidence type="ECO:0000256" key="4">
    <source>
        <dbReference type="ARBA" id="ARBA00022519"/>
    </source>
</evidence>
<keyword evidence="5 9" id="KW-0812">Transmembrane</keyword>
<keyword evidence="4" id="KW-0997">Cell inner membrane</keyword>
<proteinExistence type="inferred from homology"/>
<dbReference type="EMBL" id="FNEW01000002">
    <property type="protein sequence ID" value="SDJ83091.1"/>
    <property type="molecule type" value="Genomic_DNA"/>
</dbReference>
<evidence type="ECO:0000256" key="5">
    <source>
        <dbReference type="ARBA" id="ARBA00022692"/>
    </source>
</evidence>
<evidence type="ECO:0000256" key="8">
    <source>
        <dbReference type="ARBA" id="ARBA00035655"/>
    </source>
</evidence>
<evidence type="ECO:0000256" key="7">
    <source>
        <dbReference type="ARBA" id="ARBA00023136"/>
    </source>
</evidence>
<comment type="caution">
    <text evidence="10">The sequence shown here is derived from an EMBL/GenBank/DDBJ whole genome shotgun (WGS) entry which is preliminary data.</text>
</comment>
<reference evidence="10 11" key="1">
    <citation type="submission" date="2016-10" db="EMBL/GenBank/DDBJ databases">
        <authorList>
            <person name="Varghese N."/>
            <person name="Submissions S."/>
        </authorList>
    </citation>
    <scope>NUCLEOTIDE SEQUENCE [LARGE SCALE GENOMIC DNA]</scope>
    <source>
        <strain evidence="10 11">PDC82</strain>
    </source>
</reference>
<feature type="transmembrane region" description="Helical" evidence="9">
    <location>
        <begin position="45"/>
        <end position="64"/>
    </location>
</feature>
<feature type="transmembrane region" description="Helical" evidence="9">
    <location>
        <begin position="114"/>
        <end position="134"/>
    </location>
</feature>
<evidence type="ECO:0000256" key="2">
    <source>
        <dbReference type="ARBA" id="ARBA00022448"/>
    </source>
</evidence>
<evidence type="ECO:0000313" key="10">
    <source>
        <dbReference type="EMBL" id="SDJ83091.1"/>
    </source>
</evidence>
<protein>
    <recommendedName>
        <fullName evidence="12">Sulphur transport domain-containing protein</fullName>
    </recommendedName>
</protein>
<comment type="subcellular location">
    <subcellularLocation>
        <location evidence="1">Cell inner membrane</location>
        <topology evidence="1">Multi-pass membrane protein</topology>
    </subcellularLocation>
</comment>
<keyword evidence="7 9" id="KW-0472">Membrane</keyword>
<feature type="transmembrane region" description="Helical" evidence="9">
    <location>
        <begin position="70"/>
        <end position="93"/>
    </location>
</feature>
<evidence type="ECO:0000313" key="11">
    <source>
        <dbReference type="Proteomes" id="UP000198917"/>
    </source>
</evidence>
<comment type="similarity">
    <text evidence="8">Belongs to the TsuA/YedE (TC 9.B.102) family.</text>
</comment>
<accession>A0A7Z7FQM1</accession>
<evidence type="ECO:0000256" key="3">
    <source>
        <dbReference type="ARBA" id="ARBA00022475"/>
    </source>
</evidence>
<keyword evidence="3" id="KW-1003">Cell membrane</keyword>
<dbReference type="RefSeq" id="WP_092732578.1">
    <property type="nucleotide sequence ID" value="NZ_FNEW01000002.1"/>
</dbReference>
<dbReference type="GO" id="GO:0005886">
    <property type="term" value="C:plasma membrane"/>
    <property type="evidence" value="ECO:0007669"/>
    <property type="project" value="UniProtKB-SubCell"/>
</dbReference>
<feature type="transmembrane region" description="Helical" evidence="9">
    <location>
        <begin position="6"/>
        <end position="24"/>
    </location>
</feature>
<dbReference type="AlphaFoldDB" id="A0A7Z7FQM1"/>
<evidence type="ECO:0000256" key="6">
    <source>
        <dbReference type="ARBA" id="ARBA00022989"/>
    </source>
</evidence>
<evidence type="ECO:0000256" key="1">
    <source>
        <dbReference type="ARBA" id="ARBA00004429"/>
    </source>
</evidence>
<keyword evidence="6 9" id="KW-1133">Transmembrane helix</keyword>
<sequence>MTPYWPSLFGGMLLGLASILLFVFNGRIAGISGIMGKALSGERRFADLAFLSGLLTGPYLYAVVFGRFPAITVATPWPLIVIAGLLVGFGTRMGSGCTSGHGIMGLARFSRRSIAATATFLISGICAATIVGVLS</sequence>
<dbReference type="Proteomes" id="UP000198917">
    <property type="component" value="Unassembled WGS sequence"/>
</dbReference>
<name>A0A7Z7FQM1_9HYPH</name>
<organism evidence="10 11">
    <name type="scientific">Agrobacterium fabrum</name>
    <dbReference type="NCBI Taxonomy" id="1176649"/>
    <lineage>
        <taxon>Bacteria</taxon>
        <taxon>Pseudomonadati</taxon>
        <taxon>Pseudomonadota</taxon>
        <taxon>Alphaproteobacteria</taxon>
        <taxon>Hyphomicrobiales</taxon>
        <taxon>Rhizobiaceae</taxon>
        <taxon>Rhizobium/Agrobacterium group</taxon>
        <taxon>Agrobacterium</taxon>
        <taxon>Agrobacterium tumefaciens complex</taxon>
    </lineage>
</organism>
<dbReference type="PANTHER" id="PTHR30574">
    <property type="entry name" value="INNER MEMBRANE PROTEIN YEDE"/>
    <property type="match status" value="1"/>
</dbReference>
<keyword evidence="2" id="KW-0813">Transport</keyword>
<dbReference type="InterPro" id="IPR007272">
    <property type="entry name" value="Sulf_transp_TsuA/YedE"/>
</dbReference>
<evidence type="ECO:0008006" key="12">
    <source>
        <dbReference type="Google" id="ProtNLM"/>
    </source>
</evidence>
<dbReference type="PANTHER" id="PTHR30574:SF1">
    <property type="entry name" value="SULPHUR TRANSPORT DOMAIN-CONTAINING PROTEIN"/>
    <property type="match status" value="1"/>
</dbReference>
<dbReference type="Pfam" id="PF04143">
    <property type="entry name" value="Sulf_transp"/>
    <property type="match status" value="1"/>
</dbReference>
<evidence type="ECO:0000256" key="9">
    <source>
        <dbReference type="SAM" id="Phobius"/>
    </source>
</evidence>